<feature type="compositionally biased region" description="Low complexity" evidence="1">
    <location>
        <begin position="891"/>
        <end position="900"/>
    </location>
</feature>
<feature type="region of interest" description="Disordered" evidence="1">
    <location>
        <begin position="558"/>
        <end position="602"/>
    </location>
</feature>
<comment type="caution">
    <text evidence="3">The sequence shown here is derived from an EMBL/GenBank/DDBJ whole genome shotgun (WGS) entry which is preliminary data.</text>
</comment>
<evidence type="ECO:0000256" key="1">
    <source>
        <dbReference type="SAM" id="MobiDB-lite"/>
    </source>
</evidence>
<feature type="compositionally biased region" description="Polar residues" evidence="1">
    <location>
        <begin position="590"/>
        <end position="599"/>
    </location>
</feature>
<name>A0AAD9DF81_9STRA</name>
<organism evidence="3 4">
    <name type="scientific">Skeletonema marinoi</name>
    <dbReference type="NCBI Taxonomy" id="267567"/>
    <lineage>
        <taxon>Eukaryota</taxon>
        <taxon>Sar</taxon>
        <taxon>Stramenopiles</taxon>
        <taxon>Ochrophyta</taxon>
        <taxon>Bacillariophyta</taxon>
        <taxon>Coscinodiscophyceae</taxon>
        <taxon>Thalassiosirophycidae</taxon>
        <taxon>Thalassiosirales</taxon>
        <taxon>Skeletonemataceae</taxon>
        <taxon>Skeletonema</taxon>
        <taxon>Skeletonema marinoi-dohrnii complex</taxon>
    </lineage>
</organism>
<evidence type="ECO:0000313" key="4">
    <source>
        <dbReference type="Proteomes" id="UP001224775"/>
    </source>
</evidence>
<feature type="compositionally biased region" description="Polar residues" evidence="1">
    <location>
        <begin position="863"/>
        <end position="874"/>
    </location>
</feature>
<reference evidence="3" key="1">
    <citation type="submission" date="2023-06" db="EMBL/GenBank/DDBJ databases">
        <title>Survivors Of The Sea: Transcriptome response of Skeletonema marinoi to long-term dormancy.</title>
        <authorList>
            <person name="Pinder M.I.M."/>
            <person name="Kourtchenko O."/>
            <person name="Robertson E.K."/>
            <person name="Larsson T."/>
            <person name="Maumus F."/>
            <person name="Osuna-Cruz C.M."/>
            <person name="Vancaester E."/>
            <person name="Stenow R."/>
            <person name="Vandepoele K."/>
            <person name="Ploug H."/>
            <person name="Bruchert V."/>
            <person name="Godhe A."/>
            <person name="Topel M."/>
        </authorList>
    </citation>
    <scope>NUCLEOTIDE SEQUENCE</scope>
    <source>
        <strain evidence="3">R05AC</strain>
    </source>
</reference>
<evidence type="ECO:0000256" key="2">
    <source>
        <dbReference type="SAM" id="SignalP"/>
    </source>
</evidence>
<dbReference type="PANTHER" id="PTHR24216:SF65">
    <property type="entry name" value="PAXILLIN-LIKE PROTEIN 1"/>
    <property type="match status" value="1"/>
</dbReference>
<keyword evidence="2" id="KW-0732">Signal</keyword>
<dbReference type="AlphaFoldDB" id="A0AAD9DF81"/>
<protein>
    <submittedName>
        <fullName evidence="3">Uncharacterized protein</fullName>
    </submittedName>
</protein>
<feature type="region of interest" description="Disordered" evidence="1">
    <location>
        <begin position="709"/>
        <end position="751"/>
    </location>
</feature>
<evidence type="ECO:0000313" key="3">
    <source>
        <dbReference type="EMBL" id="KAK1745451.1"/>
    </source>
</evidence>
<feature type="chain" id="PRO_5042178832" evidence="2">
    <location>
        <begin position="19"/>
        <end position="1083"/>
    </location>
</feature>
<feature type="region of interest" description="Disordered" evidence="1">
    <location>
        <begin position="793"/>
        <end position="1014"/>
    </location>
</feature>
<keyword evidence="4" id="KW-1185">Reference proteome</keyword>
<feature type="compositionally biased region" description="Basic and acidic residues" evidence="1">
    <location>
        <begin position="558"/>
        <end position="567"/>
    </location>
</feature>
<feature type="compositionally biased region" description="Polar residues" evidence="1">
    <location>
        <begin position="991"/>
        <end position="1005"/>
    </location>
</feature>
<dbReference type="EMBL" id="JATAAI010000005">
    <property type="protein sequence ID" value="KAK1745451.1"/>
    <property type="molecule type" value="Genomic_DNA"/>
</dbReference>
<feature type="compositionally biased region" description="Basic and acidic residues" evidence="1">
    <location>
        <begin position="575"/>
        <end position="586"/>
    </location>
</feature>
<proteinExistence type="predicted"/>
<dbReference type="PANTHER" id="PTHR24216">
    <property type="entry name" value="PAXILLIN-RELATED"/>
    <property type="match status" value="1"/>
</dbReference>
<gene>
    <name evidence="3" type="ORF">QTG54_003375</name>
</gene>
<feature type="compositionally biased region" description="Low complexity" evidence="1">
    <location>
        <begin position="916"/>
        <end position="984"/>
    </location>
</feature>
<sequence length="1083" mass="116627">MSILLVIYTILMCHASNAFTPKSFAAVARPRRTPIHLEAALPADVEGGKKRHKSPTTKWIACSSTKEMNRAISIYIQEGDVVAELGSQLRASSTSINEAVVGSSGFSVLVDIERKSPNVKKDQDRTSAMRRNGDEIDFYTDRSTFIETKGFEFWRHALFFRNDVRRSKEGYNALVVDMSTVAGNDLELTCISLVKEFVSLNAGSGERDNPCRVVIVKSKSLHSLARRLHHAQKVISGSQSIIEERGTSIIAAVGVEQYRQTIPFVVRKGDVCCEVGCHLGTSTVLIDEAASNSRKADVDQPTTSAGGCIGLDIGTSIIRSAKQKYPMVSFEVGNGFKTGEISRLTSKHLHRVDSSRMLDVVYVDIGGLSGPEGLLEAVSLLSSIANALEPRCIVIKSLCVRRLASSIVPFSDVWREMKALQNGRIGVLPLQEHSAHTVDFEETFTWQRDDSLALENNIVFRCCTSNINIIMWKEEGWGTEKEKKKKNVISMQLVTWQSMIIFNDYITVAEQVGDLDPTITIYPPEPIDLYAQDGCFFRINHIVALGLIDDEAIITKHTDDESRESSHLRSAKTSKSNDDFKCENHANRGAMTTRTGHNNGDQRRPVATALAQVLIILSSKRLQLAILTTHNAQHTTHNTMTWPWCKPNNFDGDGGTMASRNAIDADTASVDDRRSKVTEGELASVRRKTAGTLNPSPSRDNAFTYEAHRRDHDGGDQGVEVSNSDVPHTTDRSLSGVDMPDNFYEGEDEDDDGHIEVVLGAHRMRGHVAAMFHSSQKSTKALIGLSLPAIEECPEHSTKSSKSSSSSSPGSGTKSSKAPAAQSSRRLELLRGMNREIEVKQQVPMNLMRDTNKRNLAPRALTGKSTKGPHNSKGSKGPHNSKASKCKSPKDPTTAPTKAPSEPENATPAPTAKPITSPRPSATPTSAPTAAPSSSPTSSPSKAPSAAPTSAPTAAPSSSPTSSPSKAPSAAPTSAPSSSPTSSPLAGCVPSPQNTLDFQAQETPGPSTPACINDGEKCGALNANQNTCREDPTRCCSCNSQNCGNAPTSVGGPGRYCCAGNCGGNQCPGFGEGQDRFGEGEDN</sequence>
<feature type="compositionally biased region" description="Low complexity" evidence="1">
    <location>
        <begin position="800"/>
        <end position="817"/>
    </location>
</feature>
<feature type="signal peptide" evidence="2">
    <location>
        <begin position="1"/>
        <end position="18"/>
    </location>
</feature>
<accession>A0AAD9DF81</accession>
<dbReference type="Proteomes" id="UP001224775">
    <property type="component" value="Unassembled WGS sequence"/>
</dbReference>
<feature type="compositionally biased region" description="Basic and acidic residues" evidence="1">
    <location>
        <begin position="825"/>
        <end position="839"/>
    </location>
</feature>